<dbReference type="CDD" id="cd06225">
    <property type="entry name" value="HAMP"/>
    <property type="match status" value="1"/>
</dbReference>
<dbReference type="RefSeq" id="WP_343891722.1">
    <property type="nucleotide sequence ID" value="NZ_BAAAEH010000047.1"/>
</dbReference>
<dbReference type="Gene3D" id="3.30.70.1230">
    <property type="entry name" value="Nucleotide cyclase"/>
    <property type="match status" value="1"/>
</dbReference>
<keyword evidence="1" id="KW-0472">Membrane</keyword>
<dbReference type="SMART" id="SM00304">
    <property type="entry name" value="HAMP"/>
    <property type="match status" value="1"/>
</dbReference>
<dbReference type="InterPro" id="IPR001054">
    <property type="entry name" value="A/G_cyclase"/>
</dbReference>
<protein>
    <submittedName>
        <fullName evidence="4">Adenylate/guanylate cyclase domain-containing protein</fullName>
    </submittedName>
</protein>
<name>A0ABU9XZS6_9SPHN</name>
<dbReference type="InterPro" id="IPR050697">
    <property type="entry name" value="Adenylyl/Guanylyl_Cyclase_3/4"/>
</dbReference>
<proteinExistence type="predicted"/>
<dbReference type="PANTHER" id="PTHR43081">
    <property type="entry name" value="ADENYLATE CYCLASE, TERMINAL-DIFFERENTIATION SPECIFIC-RELATED"/>
    <property type="match status" value="1"/>
</dbReference>
<evidence type="ECO:0000259" key="3">
    <source>
        <dbReference type="PROSITE" id="PS50885"/>
    </source>
</evidence>
<dbReference type="SUPFAM" id="SSF55073">
    <property type="entry name" value="Nucleotide cyclase"/>
    <property type="match status" value="1"/>
</dbReference>
<dbReference type="Pfam" id="PF00672">
    <property type="entry name" value="HAMP"/>
    <property type="match status" value="1"/>
</dbReference>
<dbReference type="PROSITE" id="PS50125">
    <property type="entry name" value="GUANYLATE_CYCLASE_2"/>
    <property type="match status" value="1"/>
</dbReference>
<dbReference type="CDD" id="cd07302">
    <property type="entry name" value="CHD"/>
    <property type="match status" value="1"/>
</dbReference>
<evidence type="ECO:0000259" key="2">
    <source>
        <dbReference type="PROSITE" id="PS50125"/>
    </source>
</evidence>
<evidence type="ECO:0000256" key="1">
    <source>
        <dbReference type="SAM" id="Phobius"/>
    </source>
</evidence>
<keyword evidence="5" id="KW-1185">Reference proteome</keyword>
<keyword evidence="1" id="KW-0812">Transmembrane</keyword>
<comment type="caution">
    <text evidence="4">The sequence shown here is derived from an EMBL/GenBank/DDBJ whole genome shotgun (WGS) entry which is preliminary data.</text>
</comment>
<accession>A0ABU9XZS6</accession>
<dbReference type="SMART" id="SM00044">
    <property type="entry name" value="CYCc"/>
    <property type="match status" value="1"/>
</dbReference>
<keyword evidence="1" id="KW-1133">Transmembrane helix</keyword>
<dbReference type="Pfam" id="PF00211">
    <property type="entry name" value="Guanylate_cyc"/>
    <property type="match status" value="1"/>
</dbReference>
<dbReference type="EMBL" id="JBDIME010000003">
    <property type="protein sequence ID" value="MEN2789064.1"/>
    <property type="molecule type" value="Genomic_DNA"/>
</dbReference>
<evidence type="ECO:0000313" key="5">
    <source>
        <dbReference type="Proteomes" id="UP001419910"/>
    </source>
</evidence>
<dbReference type="SUPFAM" id="SSF158472">
    <property type="entry name" value="HAMP domain-like"/>
    <property type="match status" value="1"/>
</dbReference>
<gene>
    <name evidence="4" type="ORF">ABC974_05455</name>
</gene>
<evidence type="ECO:0000313" key="4">
    <source>
        <dbReference type="EMBL" id="MEN2789064.1"/>
    </source>
</evidence>
<feature type="domain" description="Guanylate cyclase" evidence="2">
    <location>
        <begin position="330"/>
        <end position="467"/>
    </location>
</feature>
<sequence>MAEKTASDEALSPRRGLSMGQKYVGLSVTLLLLMLAAAVYSFVQANRASDETHLGNDVIEPLDRELSDLARNTSGEALSVERALRYGGPQINDPVRAREQRGRFDEQSVRVGAAIAKLAGHIDAYQARTGYTDIAVALGRLDLELQAVKREHQRYQESVKALLSPASGMRRDQIGVLEAHTQQQEVALIAAVERLTAETGKLAVMSEAGEGRSISRSKLASQENLLLAIVAFLAGSLLSLLFTRRMVGRVHRLIRGTHEVRRGNLDVSLPATAGDEIEQLTNAFSAMVDELRSKVTMRQTFGNYLDPRVVDRLLGEDRAVLEAGERRNMTVFFADLQGFSAISETLTPTALVKLINRYLSLVSEPIHEHQGVIDKYIGDAVMAYWGEPFTQGDAALGACRAALAQRQQLEVLRVELPELLGLRRGAPEVKARIGLATGDVVVGSIGSSRSKSFTIMGDTVNIASRLEGANKIYGTSIIADEATVDRVRMHIEVRELDMMAALGKSESVRIFEILGERGEVAPGLLDMRDLFEAGLAAYRAGDWKTAAGRFAECRRIAPADVPSQLFQERVRVFQETPPAADWAGVWVNDIK</sequence>
<dbReference type="PANTHER" id="PTHR43081:SF1">
    <property type="entry name" value="ADENYLATE CYCLASE, TERMINAL-DIFFERENTIATION SPECIFIC"/>
    <property type="match status" value="1"/>
</dbReference>
<dbReference type="InterPro" id="IPR003660">
    <property type="entry name" value="HAMP_dom"/>
</dbReference>
<dbReference type="Proteomes" id="UP001419910">
    <property type="component" value="Unassembled WGS sequence"/>
</dbReference>
<feature type="transmembrane region" description="Helical" evidence="1">
    <location>
        <begin position="225"/>
        <end position="243"/>
    </location>
</feature>
<feature type="transmembrane region" description="Helical" evidence="1">
    <location>
        <begin position="23"/>
        <end position="43"/>
    </location>
</feature>
<feature type="domain" description="HAMP" evidence="3">
    <location>
        <begin position="244"/>
        <end position="296"/>
    </location>
</feature>
<dbReference type="PROSITE" id="PS50885">
    <property type="entry name" value="HAMP"/>
    <property type="match status" value="1"/>
</dbReference>
<organism evidence="4 5">
    <name type="scientific">Sphingomonas oligophenolica</name>
    <dbReference type="NCBI Taxonomy" id="301154"/>
    <lineage>
        <taxon>Bacteria</taxon>
        <taxon>Pseudomonadati</taxon>
        <taxon>Pseudomonadota</taxon>
        <taxon>Alphaproteobacteria</taxon>
        <taxon>Sphingomonadales</taxon>
        <taxon>Sphingomonadaceae</taxon>
        <taxon>Sphingomonas</taxon>
    </lineage>
</organism>
<reference evidence="4 5" key="1">
    <citation type="submission" date="2024-05" db="EMBL/GenBank/DDBJ databases">
        <authorList>
            <person name="Liu Q."/>
            <person name="Xin Y.-H."/>
        </authorList>
    </citation>
    <scope>NUCLEOTIDE SEQUENCE [LARGE SCALE GENOMIC DNA]</scope>
    <source>
        <strain evidence="4 5">CGMCC 1.10181</strain>
    </source>
</reference>
<dbReference type="InterPro" id="IPR029787">
    <property type="entry name" value="Nucleotide_cyclase"/>
</dbReference>
<dbReference type="Gene3D" id="6.10.340.10">
    <property type="match status" value="1"/>
</dbReference>